<feature type="compositionally biased region" description="Basic and acidic residues" evidence="1">
    <location>
        <begin position="482"/>
        <end position="498"/>
    </location>
</feature>
<feature type="region of interest" description="Disordered" evidence="1">
    <location>
        <begin position="474"/>
        <end position="526"/>
    </location>
</feature>
<dbReference type="AlphaFoldDB" id="C4JFQ8"/>
<evidence type="ECO:0000313" key="2">
    <source>
        <dbReference type="EMBL" id="EEP77543.1"/>
    </source>
</evidence>
<reference evidence="3" key="1">
    <citation type="journal article" date="2009" name="Genome Res.">
        <title>Comparative genomic analyses of the human fungal pathogens Coccidioides and their relatives.</title>
        <authorList>
            <person name="Sharpton T.J."/>
            <person name="Stajich J.E."/>
            <person name="Rounsley S.D."/>
            <person name="Gardner M.J."/>
            <person name="Wortman J.R."/>
            <person name="Jordar V.S."/>
            <person name="Maiti R."/>
            <person name="Kodira C.D."/>
            <person name="Neafsey D.E."/>
            <person name="Zeng Q."/>
            <person name="Hung C.-Y."/>
            <person name="McMahan C."/>
            <person name="Muszewska A."/>
            <person name="Grynberg M."/>
            <person name="Mandel M.A."/>
            <person name="Kellner E.M."/>
            <person name="Barker B.M."/>
            <person name="Galgiani J.N."/>
            <person name="Orbach M.J."/>
            <person name="Kirkland T.N."/>
            <person name="Cole G.T."/>
            <person name="Henn M.R."/>
            <person name="Birren B.W."/>
            <person name="Taylor J.W."/>
        </authorList>
    </citation>
    <scope>NUCLEOTIDE SEQUENCE [LARGE SCALE GENOMIC DNA]</scope>
    <source>
        <strain evidence="3">UAMH 1704</strain>
    </source>
</reference>
<sequence length="583" mass="65470">MSNKQQPQDAPLAWARIQPVASTVWHCRYVEQVLSPSVPGGGFSEGWALGMRPEVTAPTPPPSALVLAATATRNARHGPPKLPSLPLHLDCKLQPPLPLRPHADASFSIAALGAEFLRQGDPKPFPICHPSFPWADFLEGQEHRFDEVYDLFNALPEPAKLFPTRRTLEELGELICDRLFASEDDLRPHQLFAVETPVRRIVAALREMEEAQERFQLGQGIIFESHQNTLDEEVEEVQELLLARELAITGGKEHPKLVKPDRICVYRDLAGQHTLSYLVEYKPPHKLTVSDLKKGLRSMNIQKEVIQEYRIPINDEKKLQFAAEKKVARAVSQTFHYMIESGLEYSYLSTGKAFVFLRVGEADPTTLFYYCFTPDEKVHASDDLKAKIFQTSIAQVLAFSLLAFTAERRSPDWREHWRHTLPKWPVDGGGMVPRTPEKTNKRKTPPSSDFKGRRPSVSRSYELRVRKRNTCKEDEVLQYSDSDERSSSESESGNREIRVAGSRTGLQQETVPDSPTPVRTRERTQRRDYCTQSCLLGLACGGSLDENCPNASAHRVSGSLHYAESMKPSGGEPSGAAKNGVTR</sequence>
<organism evidence="2 3">
    <name type="scientific">Uncinocarpus reesii (strain UAMH 1704)</name>
    <dbReference type="NCBI Taxonomy" id="336963"/>
    <lineage>
        <taxon>Eukaryota</taxon>
        <taxon>Fungi</taxon>
        <taxon>Dikarya</taxon>
        <taxon>Ascomycota</taxon>
        <taxon>Pezizomycotina</taxon>
        <taxon>Eurotiomycetes</taxon>
        <taxon>Eurotiomycetidae</taxon>
        <taxon>Onygenales</taxon>
        <taxon>Onygenaceae</taxon>
        <taxon>Uncinocarpus</taxon>
    </lineage>
</organism>
<feature type="region of interest" description="Disordered" evidence="1">
    <location>
        <begin position="563"/>
        <end position="583"/>
    </location>
</feature>
<gene>
    <name evidence="2" type="ORF">UREG_02392</name>
</gene>
<proteinExistence type="predicted"/>
<name>C4JFQ8_UNCRE</name>
<protein>
    <submittedName>
        <fullName evidence="2">Uncharacterized protein</fullName>
    </submittedName>
</protein>
<accession>C4JFQ8</accession>
<dbReference type="GeneID" id="8437897"/>
<feature type="region of interest" description="Disordered" evidence="1">
    <location>
        <begin position="424"/>
        <end position="461"/>
    </location>
</feature>
<dbReference type="VEuPathDB" id="FungiDB:UREG_02392"/>
<dbReference type="Proteomes" id="UP000002058">
    <property type="component" value="Unassembled WGS sequence"/>
</dbReference>
<dbReference type="RefSeq" id="XP_002542876.1">
    <property type="nucleotide sequence ID" value="XM_002542830.1"/>
</dbReference>
<dbReference type="InParanoid" id="C4JFQ8"/>
<dbReference type="OrthoDB" id="2156052at2759"/>
<evidence type="ECO:0000256" key="1">
    <source>
        <dbReference type="SAM" id="MobiDB-lite"/>
    </source>
</evidence>
<dbReference type="eggNOG" id="ENOG502SJ0M">
    <property type="taxonomic scope" value="Eukaryota"/>
</dbReference>
<feature type="compositionally biased region" description="Polar residues" evidence="1">
    <location>
        <begin position="504"/>
        <end position="513"/>
    </location>
</feature>
<evidence type="ECO:0000313" key="3">
    <source>
        <dbReference type="Proteomes" id="UP000002058"/>
    </source>
</evidence>
<keyword evidence="3" id="KW-1185">Reference proteome</keyword>
<dbReference type="HOGENOM" id="CLU_467846_0_0_1"/>
<dbReference type="EMBL" id="CH476615">
    <property type="protein sequence ID" value="EEP77543.1"/>
    <property type="molecule type" value="Genomic_DNA"/>
</dbReference>
<dbReference type="KEGG" id="ure:UREG_02392"/>
<dbReference type="STRING" id="336963.C4JFQ8"/>